<dbReference type="Proteomes" id="UP000000305">
    <property type="component" value="Unassembled WGS sequence"/>
</dbReference>
<protein>
    <recommendedName>
        <fullName evidence="2">Glutamyl/glutaminyl-tRNA synthetase class Ib anti-codon binding domain-containing protein</fullName>
    </recommendedName>
</protein>
<name>E9HVM6_DAPPU</name>
<dbReference type="OrthoDB" id="1350766at2759"/>
<dbReference type="PANTHER" id="PTHR43097">
    <property type="entry name" value="GLUTAMINE-TRNA LIGASE"/>
    <property type="match status" value="1"/>
</dbReference>
<dbReference type="GO" id="GO:0005524">
    <property type="term" value="F:ATP binding"/>
    <property type="evidence" value="ECO:0007669"/>
    <property type="project" value="InterPro"/>
</dbReference>
<dbReference type="eggNOG" id="KOG1147">
    <property type="taxonomic scope" value="Eukaryota"/>
</dbReference>
<dbReference type="AlphaFoldDB" id="E9HVM6"/>
<dbReference type="Pfam" id="PF03950">
    <property type="entry name" value="tRNA-synt_1c_C"/>
    <property type="match status" value="1"/>
</dbReference>
<keyword evidence="4" id="KW-1185">Reference proteome</keyword>
<dbReference type="InterPro" id="IPR020059">
    <property type="entry name" value="Glu/Gln-tRNA-synth_Ib_codon-bd"/>
</dbReference>
<dbReference type="InterPro" id="IPR011035">
    <property type="entry name" value="Ribosomal_bL25/Gln-tRNA_synth"/>
</dbReference>
<accession>E9HVM6</accession>
<dbReference type="HOGENOM" id="CLU_1462754_0_0_1"/>
<dbReference type="SUPFAM" id="SSF50715">
    <property type="entry name" value="Ribosomal protein L25-like"/>
    <property type="match status" value="1"/>
</dbReference>
<gene>
    <name evidence="3" type="ORF">DAPPUDRAFT_334480</name>
</gene>
<dbReference type="GO" id="GO:0004812">
    <property type="term" value="F:aminoacyl-tRNA ligase activity"/>
    <property type="evidence" value="ECO:0007669"/>
    <property type="project" value="InterPro"/>
</dbReference>
<sequence length="185" mass="21146">MPIMVTVCDYVSQLHDERDLLCGAKFEFDGDWRWTPRYAALERNTVKVHVRCVKETCVTAALHPKNLDVDSKDVWMSDEVLIDLADVESLRVGENATLSIGEIFELGKDGVSVEAEPYLDDNDYKKTPKLTWISNTEKARPIPIVSIFFDHIISKPVLTKDEDFKQYINTNTRTEVLMLGDPEPR</sequence>
<evidence type="ECO:0000259" key="2">
    <source>
        <dbReference type="Pfam" id="PF03950"/>
    </source>
</evidence>
<dbReference type="InParanoid" id="E9HVM6"/>
<proteinExistence type="predicted"/>
<evidence type="ECO:0000256" key="1">
    <source>
        <dbReference type="ARBA" id="ARBA00022917"/>
    </source>
</evidence>
<evidence type="ECO:0000313" key="3">
    <source>
        <dbReference type="EMBL" id="EFX64195.1"/>
    </source>
</evidence>
<dbReference type="EMBL" id="GL732863">
    <property type="protein sequence ID" value="EFX64195.1"/>
    <property type="molecule type" value="Genomic_DNA"/>
</dbReference>
<evidence type="ECO:0000313" key="4">
    <source>
        <dbReference type="Proteomes" id="UP000000305"/>
    </source>
</evidence>
<dbReference type="STRING" id="6669.E9HVM6"/>
<dbReference type="PANTHER" id="PTHR43097:SF5">
    <property type="entry name" value="GLUTAMATE--TRNA LIGASE"/>
    <property type="match status" value="1"/>
</dbReference>
<reference evidence="3 4" key="1">
    <citation type="journal article" date="2011" name="Science">
        <title>The ecoresponsive genome of Daphnia pulex.</title>
        <authorList>
            <person name="Colbourne J.K."/>
            <person name="Pfrender M.E."/>
            <person name="Gilbert D."/>
            <person name="Thomas W.K."/>
            <person name="Tucker A."/>
            <person name="Oakley T.H."/>
            <person name="Tokishita S."/>
            <person name="Aerts A."/>
            <person name="Arnold G.J."/>
            <person name="Basu M.K."/>
            <person name="Bauer D.J."/>
            <person name="Caceres C.E."/>
            <person name="Carmel L."/>
            <person name="Casola C."/>
            <person name="Choi J.H."/>
            <person name="Detter J.C."/>
            <person name="Dong Q."/>
            <person name="Dusheyko S."/>
            <person name="Eads B.D."/>
            <person name="Frohlich T."/>
            <person name="Geiler-Samerotte K.A."/>
            <person name="Gerlach D."/>
            <person name="Hatcher P."/>
            <person name="Jogdeo S."/>
            <person name="Krijgsveld J."/>
            <person name="Kriventseva E.V."/>
            <person name="Kultz D."/>
            <person name="Laforsch C."/>
            <person name="Lindquist E."/>
            <person name="Lopez J."/>
            <person name="Manak J.R."/>
            <person name="Muller J."/>
            <person name="Pangilinan J."/>
            <person name="Patwardhan R.P."/>
            <person name="Pitluck S."/>
            <person name="Pritham E.J."/>
            <person name="Rechtsteiner A."/>
            <person name="Rho M."/>
            <person name="Rogozin I.B."/>
            <person name="Sakarya O."/>
            <person name="Salamov A."/>
            <person name="Schaack S."/>
            <person name="Shapiro H."/>
            <person name="Shiga Y."/>
            <person name="Skalitzky C."/>
            <person name="Smith Z."/>
            <person name="Souvorov A."/>
            <person name="Sung W."/>
            <person name="Tang Z."/>
            <person name="Tsuchiya D."/>
            <person name="Tu H."/>
            <person name="Vos H."/>
            <person name="Wang M."/>
            <person name="Wolf Y.I."/>
            <person name="Yamagata H."/>
            <person name="Yamada T."/>
            <person name="Ye Y."/>
            <person name="Shaw J.R."/>
            <person name="Andrews J."/>
            <person name="Crease T.J."/>
            <person name="Tang H."/>
            <person name="Lucas S.M."/>
            <person name="Robertson H.M."/>
            <person name="Bork P."/>
            <person name="Koonin E.V."/>
            <person name="Zdobnov E.M."/>
            <person name="Grigoriev I.V."/>
            <person name="Lynch M."/>
            <person name="Boore J.L."/>
        </authorList>
    </citation>
    <scope>NUCLEOTIDE SEQUENCE [LARGE SCALE GENOMIC DNA]</scope>
</reference>
<organism evidence="3 4">
    <name type="scientific">Daphnia pulex</name>
    <name type="common">Water flea</name>
    <dbReference type="NCBI Taxonomy" id="6669"/>
    <lineage>
        <taxon>Eukaryota</taxon>
        <taxon>Metazoa</taxon>
        <taxon>Ecdysozoa</taxon>
        <taxon>Arthropoda</taxon>
        <taxon>Crustacea</taxon>
        <taxon>Branchiopoda</taxon>
        <taxon>Diplostraca</taxon>
        <taxon>Cladocera</taxon>
        <taxon>Anomopoda</taxon>
        <taxon>Daphniidae</taxon>
        <taxon>Daphnia</taxon>
    </lineage>
</organism>
<dbReference type="GO" id="GO:0006418">
    <property type="term" value="P:tRNA aminoacylation for protein translation"/>
    <property type="evidence" value="ECO:0007669"/>
    <property type="project" value="InterPro"/>
</dbReference>
<dbReference type="GO" id="GO:0005737">
    <property type="term" value="C:cytoplasm"/>
    <property type="evidence" value="ECO:0007669"/>
    <property type="project" value="InterPro"/>
</dbReference>
<dbReference type="InterPro" id="IPR050132">
    <property type="entry name" value="Gln/Glu-tRNA_Ligase"/>
</dbReference>
<dbReference type="KEGG" id="dpx:DAPPUDRAFT_334480"/>
<keyword evidence="1" id="KW-0648">Protein biosynthesis</keyword>
<feature type="domain" description="Glutamyl/glutaminyl-tRNA synthetase class Ib anti-codon binding" evidence="2">
    <location>
        <begin position="36"/>
        <end position="100"/>
    </location>
</feature>